<organism evidence="2 3">
    <name type="scientific">Trichophyton interdigitale (strain MR816)</name>
    <dbReference type="NCBI Taxonomy" id="1215338"/>
    <lineage>
        <taxon>Eukaryota</taxon>
        <taxon>Fungi</taxon>
        <taxon>Dikarya</taxon>
        <taxon>Ascomycota</taxon>
        <taxon>Pezizomycotina</taxon>
        <taxon>Eurotiomycetes</taxon>
        <taxon>Eurotiomycetidae</taxon>
        <taxon>Onygenales</taxon>
        <taxon>Arthrodermataceae</taxon>
        <taxon>Trichophyton</taxon>
    </lineage>
</organism>
<feature type="compositionally biased region" description="Acidic residues" evidence="1">
    <location>
        <begin position="38"/>
        <end position="49"/>
    </location>
</feature>
<feature type="compositionally biased region" description="Gly residues" evidence="1">
    <location>
        <begin position="1"/>
        <end position="11"/>
    </location>
</feature>
<feature type="compositionally biased region" description="Low complexity" evidence="1">
    <location>
        <begin position="81"/>
        <end position="98"/>
    </location>
</feature>
<sequence length="152" mass="16356">MAGMYGNGKCSGRGPEPGAMEARCVSLNGISRRRAGREEEEEEEEEEVGSSDSQTPESTCVRDSESGGREREREEEQSDGAAWSLSLSLQPAAAPAAARVRAKGEQDGEREAGRRCASHLEYRLPRCDTGAATRPKVDGTLAKRTAGPWSDQ</sequence>
<evidence type="ECO:0000256" key="1">
    <source>
        <dbReference type="SAM" id="MobiDB-lite"/>
    </source>
</evidence>
<evidence type="ECO:0000313" key="2">
    <source>
        <dbReference type="EMBL" id="KDB27357.1"/>
    </source>
</evidence>
<dbReference type="Proteomes" id="UP000024533">
    <property type="component" value="Unassembled WGS sequence"/>
</dbReference>
<keyword evidence="3" id="KW-1185">Reference proteome</keyword>
<evidence type="ECO:0000313" key="3">
    <source>
        <dbReference type="Proteomes" id="UP000024533"/>
    </source>
</evidence>
<feature type="compositionally biased region" description="Basic and acidic residues" evidence="1">
    <location>
        <begin position="60"/>
        <end position="74"/>
    </location>
</feature>
<gene>
    <name evidence="2" type="ORF">H109_00863</name>
</gene>
<feature type="region of interest" description="Disordered" evidence="1">
    <location>
        <begin position="1"/>
        <end position="152"/>
    </location>
</feature>
<name>A0A059JIP9_TRIIM</name>
<proteinExistence type="predicted"/>
<reference evidence="2 3" key="1">
    <citation type="submission" date="2014-02" db="EMBL/GenBank/DDBJ databases">
        <title>The Genome Sequence of Trichophyton interdigitale MR816.</title>
        <authorList>
            <consortium name="The Broad Institute Genomics Platform"/>
            <person name="Cuomo C.A."/>
            <person name="White T.C."/>
            <person name="Graser Y."/>
            <person name="Martinez-Rossi N."/>
            <person name="Heitman J."/>
            <person name="Young S.K."/>
            <person name="Zeng Q."/>
            <person name="Gargeya S."/>
            <person name="Abouelleil A."/>
            <person name="Alvarado L."/>
            <person name="Chapman S.B."/>
            <person name="Gainer-Dewar J."/>
            <person name="Goldberg J."/>
            <person name="Griggs A."/>
            <person name="Gujja S."/>
            <person name="Hansen M."/>
            <person name="Howarth C."/>
            <person name="Imamovic A."/>
            <person name="Larimer J."/>
            <person name="Martinez D."/>
            <person name="Murphy C."/>
            <person name="Pearson M.D."/>
            <person name="Persinoti G."/>
            <person name="Poon T."/>
            <person name="Priest M."/>
            <person name="Roberts A.D."/>
            <person name="Saif S."/>
            <person name="Shea T.D."/>
            <person name="Sykes S.N."/>
            <person name="Wortman J."/>
            <person name="Nusbaum C."/>
            <person name="Birren B."/>
        </authorList>
    </citation>
    <scope>NUCLEOTIDE SEQUENCE [LARGE SCALE GENOMIC DNA]</scope>
    <source>
        <strain evidence="2 3">MR816</strain>
    </source>
</reference>
<dbReference type="EMBL" id="AOKY01000067">
    <property type="protein sequence ID" value="KDB27357.1"/>
    <property type="molecule type" value="Genomic_DNA"/>
</dbReference>
<comment type="caution">
    <text evidence="2">The sequence shown here is derived from an EMBL/GenBank/DDBJ whole genome shotgun (WGS) entry which is preliminary data.</text>
</comment>
<feature type="compositionally biased region" description="Basic and acidic residues" evidence="1">
    <location>
        <begin position="102"/>
        <end position="126"/>
    </location>
</feature>
<dbReference type="HOGENOM" id="CLU_144988_0_0_1"/>
<dbReference type="OrthoDB" id="10614544at2759"/>
<accession>A0A059JIP9</accession>
<protein>
    <submittedName>
        <fullName evidence="2">Uncharacterized protein</fullName>
    </submittedName>
</protein>
<dbReference type="AlphaFoldDB" id="A0A059JIP9"/>